<dbReference type="EMBL" id="JBIMZQ010000049">
    <property type="protein sequence ID" value="KAL3658985.1"/>
    <property type="molecule type" value="Genomic_DNA"/>
</dbReference>
<gene>
    <name evidence="2" type="ORF">V7S43_015870</name>
</gene>
<proteinExistence type="predicted"/>
<comment type="caution">
    <text evidence="2">The sequence shown here is derived from an EMBL/GenBank/DDBJ whole genome shotgun (WGS) entry which is preliminary data.</text>
</comment>
<name>A0ABD3EYM7_9STRA</name>
<evidence type="ECO:0000256" key="1">
    <source>
        <dbReference type="SAM" id="MobiDB-lite"/>
    </source>
</evidence>
<evidence type="ECO:0000313" key="2">
    <source>
        <dbReference type="EMBL" id="KAL3658985.1"/>
    </source>
</evidence>
<protein>
    <submittedName>
        <fullName evidence="2">Uncharacterized protein</fullName>
    </submittedName>
</protein>
<keyword evidence="3" id="KW-1185">Reference proteome</keyword>
<reference evidence="2 3" key="1">
    <citation type="submission" date="2024-09" db="EMBL/GenBank/DDBJ databases">
        <title>Genome sequencing and assembly of Phytophthora oleae, isolate VK10A, causative agent of rot of olive drupes.</title>
        <authorList>
            <person name="Conti Taguali S."/>
            <person name="Riolo M."/>
            <person name="La Spada F."/>
            <person name="Cacciola S.O."/>
            <person name="Dionisio G."/>
        </authorList>
    </citation>
    <scope>NUCLEOTIDE SEQUENCE [LARGE SCALE GENOMIC DNA]</scope>
    <source>
        <strain evidence="2 3">VK10A</strain>
    </source>
</reference>
<dbReference type="Proteomes" id="UP001632037">
    <property type="component" value="Unassembled WGS sequence"/>
</dbReference>
<sequence>MNSPTPTSSSAPADAQASPVASAAGTPAAVPSNTAASNKATEKISVAAFFTLQKEKQQAKPGSAVIDPK</sequence>
<accession>A0ABD3EYM7</accession>
<dbReference type="AlphaFoldDB" id="A0ABD3EYM7"/>
<organism evidence="2 3">
    <name type="scientific">Phytophthora oleae</name>
    <dbReference type="NCBI Taxonomy" id="2107226"/>
    <lineage>
        <taxon>Eukaryota</taxon>
        <taxon>Sar</taxon>
        <taxon>Stramenopiles</taxon>
        <taxon>Oomycota</taxon>
        <taxon>Peronosporomycetes</taxon>
        <taxon>Peronosporales</taxon>
        <taxon>Peronosporaceae</taxon>
        <taxon>Phytophthora</taxon>
    </lineage>
</organism>
<feature type="compositionally biased region" description="Low complexity" evidence="1">
    <location>
        <begin position="1"/>
        <end position="24"/>
    </location>
</feature>
<feature type="region of interest" description="Disordered" evidence="1">
    <location>
        <begin position="1"/>
        <end position="39"/>
    </location>
</feature>
<evidence type="ECO:0000313" key="3">
    <source>
        <dbReference type="Proteomes" id="UP001632037"/>
    </source>
</evidence>